<feature type="transmembrane region" description="Helical" evidence="1">
    <location>
        <begin position="242"/>
        <end position="262"/>
    </location>
</feature>
<keyword evidence="1" id="KW-0472">Membrane</keyword>
<feature type="transmembrane region" description="Helical" evidence="1">
    <location>
        <begin position="120"/>
        <end position="139"/>
    </location>
</feature>
<evidence type="ECO:0000256" key="1">
    <source>
        <dbReference type="SAM" id="Phobius"/>
    </source>
</evidence>
<keyword evidence="3" id="KW-1185">Reference proteome</keyword>
<dbReference type="Proteomes" id="UP000324497">
    <property type="component" value="Chromosome"/>
</dbReference>
<keyword evidence="1" id="KW-1133">Transmembrane helix</keyword>
<dbReference type="RefSeq" id="WP_148127280.1">
    <property type="nucleotide sequence ID" value="NZ_CP018180.1"/>
</dbReference>
<evidence type="ECO:0000313" key="2">
    <source>
        <dbReference type="EMBL" id="AUJ33089.1"/>
    </source>
</evidence>
<evidence type="ECO:0000313" key="3">
    <source>
        <dbReference type="Proteomes" id="UP000324497"/>
    </source>
</evidence>
<dbReference type="EMBL" id="CP018180">
    <property type="protein sequence ID" value="AUJ33089.1"/>
    <property type="molecule type" value="Genomic_DNA"/>
</dbReference>
<gene>
    <name evidence="2" type="ORF">BSQ50_11355</name>
</gene>
<feature type="transmembrane region" description="Helical" evidence="1">
    <location>
        <begin position="397"/>
        <end position="419"/>
    </location>
</feature>
<protein>
    <recommendedName>
        <fullName evidence="4">Glycosyltransferase RgtA/B/C/D-like domain-containing protein</fullName>
    </recommendedName>
</protein>
<feature type="transmembrane region" description="Helical" evidence="1">
    <location>
        <begin position="21"/>
        <end position="38"/>
    </location>
</feature>
<reference evidence="2 3" key="1">
    <citation type="submission" date="2016-11" db="EMBL/GenBank/DDBJ databases">
        <title>Interaction between Lactobacillus species and yeast in water kefir.</title>
        <authorList>
            <person name="Behr J."/>
            <person name="Xu D."/>
            <person name="Vogel R.F."/>
        </authorList>
    </citation>
    <scope>NUCLEOTIDE SEQUENCE [LARGE SCALE GENOMIC DNA]</scope>
    <source>
        <strain evidence="2 3">TMW 1.1827</strain>
    </source>
</reference>
<proteinExistence type="predicted"/>
<sequence>MELKKFFKKPSKIKSFLITPQFLATLSAGLIIGYLLFVPPINGYADNGDFARAIYINGIYPLSSHYTYLDYLHQYYGIMQYYNEHQAMLFSSQGVFIKLAIFLNQFFFNKKIFDIRFMGVVYYLFYLGGIYFLTAALTVSSKKKTNYLIAGLVVFIFADSSWTLYFNSFFAEPVMIIAMLYLTASIIMLGKVNNHRLLFFAIYFIASFILVTVKQQNAPLALSLSLIIVGLFFVFREKKYKYLMLFSMILLLMTGFATYELITSDFSQINKYQTVTRGVFLEEKDPGKALKKSGISQQFGLLKGQTYGQTYSQIPQNSETIKIDFLDKFNFGWVLKYYITHPNQFLQMLDIAAKDVYLVQVRAVGDYQKANGVSSQQQSHYFTLFSIIMGAFFPKKIGFYILLCLVLLILYVIVGYVGFKNDENELILRCFRMIAFITMILGTFVISIVGDGDADLAKHLIMVPLTINLIILEIFSDVLQQTFWHPLQSRRNSSDEPNKQS</sequence>
<dbReference type="AlphaFoldDB" id="A0A3Q8CN31"/>
<feature type="transmembrane region" description="Helical" evidence="1">
    <location>
        <begin position="50"/>
        <end position="69"/>
    </location>
</feature>
<feature type="transmembrane region" description="Helical" evidence="1">
    <location>
        <begin position="219"/>
        <end position="235"/>
    </location>
</feature>
<accession>A0A3Q8CN31</accession>
<keyword evidence="1" id="KW-0812">Transmembrane</keyword>
<dbReference type="KEGG" id="lng:BSQ50_11355"/>
<feature type="transmembrane region" description="Helical" evidence="1">
    <location>
        <begin position="146"/>
        <end position="164"/>
    </location>
</feature>
<feature type="transmembrane region" description="Helical" evidence="1">
    <location>
        <begin position="456"/>
        <end position="475"/>
    </location>
</feature>
<evidence type="ECO:0008006" key="4">
    <source>
        <dbReference type="Google" id="ProtNLM"/>
    </source>
</evidence>
<feature type="transmembrane region" description="Helical" evidence="1">
    <location>
        <begin position="431"/>
        <end position="450"/>
    </location>
</feature>
<organism evidence="2 3">
    <name type="scientific">Liquorilactobacillus nagelii</name>
    <dbReference type="NCBI Taxonomy" id="82688"/>
    <lineage>
        <taxon>Bacteria</taxon>
        <taxon>Bacillati</taxon>
        <taxon>Bacillota</taxon>
        <taxon>Bacilli</taxon>
        <taxon>Lactobacillales</taxon>
        <taxon>Lactobacillaceae</taxon>
        <taxon>Liquorilactobacillus</taxon>
    </lineage>
</organism>
<feature type="transmembrane region" description="Helical" evidence="1">
    <location>
        <begin position="170"/>
        <end position="190"/>
    </location>
</feature>
<name>A0A3Q8CN31_9LACO</name>
<feature type="transmembrane region" description="Helical" evidence="1">
    <location>
        <begin position="89"/>
        <end position="108"/>
    </location>
</feature>
<feature type="transmembrane region" description="Helical" evidence="1">
    <location>
        <begin position="197"/>
        <end position="213"/>
    </location>
</feature>